<accession>A0A8D2EMP0</accession>
<name>A0A8D2EMP0_THEGE</name>
<dbReference type="Ensembl" id="ENSTGET00000009797.1">
    <property type="protein sequence ID" value="ENSTGEP00000008150.1"/>
    <property type="gene ID" value="ENSTGEG00000006659.1"/>
</dbReference>
<evidence type="ECO:0000313" key="2">
    <source>
        <dbReference type="Proteomes" id="UP000694411"/>
    </source>
</evidence>
<organism evidence="1 2">
    <name type="scientific">Theropithecus gelada</name>
    <name type="common">Gelada baboon</name>
    <dbReference type="NCBI Taxonomy" id="9565"/>
    <lineage>
        <taxon>Eukaryota</taxon>
        <taxon>Metazoa</taxon>
        <taxon>Chordata</taxon>
        <taxon>Craniata</taxon>
        <taxon>Vertebrata</taxon>
        <taxon>Euteleostomi</taxon>
        <taxon>Mammalia</taxon>
        <taxon>Eutheria</taxon>
        <taxon>Euarchontoglires</taxon>
        <taxon>Primates</taxon>
        <taxon>Haplorrhini</taxon>
        <taxon>Catarrhini</taxon>
        <taxon>Cercopithecidae</taxon>
        <taxon>Cercopithecinae</taxon>
        <taxon>Theropithecus</taxon>
    </lineage>
</organism>
<keyword evidence="2" id="KW-1185">Reference proteome</keyword>
<dbReference type="AlphaFoldDB" id="A0A8D2EMP0"/>
<proteinExistence type="predicted"/>
<reference evidence="1" key="3">
    <citation type="submission" date="2025-09" db="UniProtKB">
        <authorList>
            <consortium name="Ensembl"/>
        </authorList>
    </citation>
    <scope>IDENTIFICATION</scope>
</reference>
<dbReference type="Proteomes" id="UP000694411">
    <property type="component" value="Chromosome 3"/>
</dbReference>
<protein>
    <submittedName>
        <fullName evidence="1">Uncharacterized protein</fullName>
    </submittedName>
</protein>
<sequence length="60" mass="7057">IKSRKRKLRTSIHQHVEIGQVITLGCPSRIWLQLRNPYQYLLRNMWNLLKIQAGRGGTCL</sequence>
<evidence type="ECO:0000313" key="1">
    <source>
        <dbReference type="Ensembl" id="ENSTGEP00000008150.1"/>
    </source>
</evidence>
<reference evidence="1" key="1">
    <citation type="submission" date="2018-05" db="EMBL/GenBank/DDBJ databases">
        <title>Whole genome of Theropithecus gelada.</title>
        <authorList>
            <person name="Chiou K.L."/>
            <person name="Snyder-Mackler N."/>
        </authorList>
    </citation>
    <scope>NUCLEOTIDE SEQUENCE [LARGE SCALE GENOMIC DNA]</scope>
</reference>
<reference evidence="1" key="2">
    <citation type="submission" date="2025-08" db="UniProtKB">
        <authorList>
            <consortium name="Ensembl"/>
        </authorList>
    </citation>
    <scope>IDENTIFICATION</scope>
</reference>